<evidence type="ECO:0000313" key="2">
    <source>
        <dbReference type="Proteomes" id="UP000295258"/>
    </source>
</evidence>
<organism evidence="1 2">
    <name type="scientific">Nonomuraea deserti</name>
    <dbReference type="NCBI Taxonomy" id="1848322"/>
    <lineage>
        <taxon>Bacteria</taxon>
        <taxon>Bacillati</taxon>
        <taxon>Actinomycetota</taxon>
        <taxon>Actinomycetes</taxon>
        <taxon>Streptosporangiales</taxon>
        <taxon>Streptosporangiaceae</taxon>
        <taxon>Nonomuraea</taxon>
    </lineage>
</organism>
<sequence length="176" mass="18218">MSAIPPHVLVVGGSGILAPAVRDVLDRGWTASVVSRSAGRVTAAAPRARAAVADVTVPGALRSALGDARFDLALVYQPFAPAEAWREVADRVAGTLVALLVSAHAAPEGAPAPPLPDGVDGTALVRHLLLGWHAEDSGRTRWHTPEEISKAALDVADHGRSAVLGTVRPWAARPVH</sequence>
<proteinExistence type="predicted"/>
<keyword evidence="2" id="KW-1185">Reference proteome</keyword>
<dbReference type="InterPro" id="IPR036291">
    <property type="entry name" value="NAD(P)-bd_dom_sf"/>
</dbReference>
<dbReference type="SUPFAM" id="SSF51735">
    <property type="entry name" value="NAD(P)-binding Rossmann-fold domains"/>
    <property type="match status" value="1"/>
</dbReference>
<dbReference type="EMBL" id="SMKO01000147">
    <property type="protein sequence ID" value="TDC97777.1"/>
    <property type="molecule type" value="Genomic_DNA"/>
</dbReference>
<protein>
    <submittedName>
        <fullName evidence="1">Uncharacterized protein</fullName>
    </submittedName>
</protein>
<reference evidence="1 2" key="1">
    <citation type="submission" date="2019-03" db="EMBL/GenBank/DDBJ databases">
        <title>Draft genome sequences of novel Actinobacteria.</title>
        <authorList>
            <person name="Sahin N."/>
            <person name="Ay H."/>
            <person name="Saygin H."/>
        </authorList>
    </citation>
    <scope>NUCLEOTIDE SEQUENCE [LARGE SCALE GENOMIC DNA]</scope>
    <source>
        <strain evidence="1 2">KC310</strain>
    </source>
</reference>
<gene>
    <name evidence="1" type="ORF">E1292_36400</name>
</gene>
<dbReference type="Proteomes" id="UP000295258">
    <property type="component" value="Unassembled WGS sequence"/>
</dbReference>
<evidence type="ECO:0000313" key="1">
    <source>
        <dbReference type="EMBL" id="TDC97777.1"/>
    </source>
</evidence>
<comment type="caution">
    <text evidence="1">The sequence shown here is derived from an EMBL/GenBank/DDBJ whole genome shotgun (WGS) entry which is preliminary data.</text>
</comment>
<dbReference type="RefSeq" id="WP_132601959.1">
    <property type="nucleotide sequence ID" value="NZ_SMKO01000147.1"/>
</dbReference>
<name>A0A4R4UYP5_9ACTN</name>
<dbReference type="AlphaFoldDB" id="A0A4R4UYP5"/>
<dbReference type="Gene3D" id="3.40.50.720">
    <property type="entry name" value="NAD(P)-binding Rossmann-like Domain"/>
    <property type="match status" value="1"/>
</dbReference>
<accession>A0A4R4UYP5</accession>